<name>A0A1Z5HQQ2_9FIRM</name>
<comment type="caution">
    <text evidence="2">The sequence shown here is derived from an EMBL/GenBank/DDBJ whole genome shotgun (WGS) entry which is preliminary data.</text>
</comment>
<dbReference type="InterPro" id="IPR025275">
    <property type="entry name" value="DUF4015"/>
</dbReference>
<dbReference type="Proteomes" id="UP000197032">
    <property type="component" value="Unassembled WGS sequence"/>
</dbReference>
<feature type="domain" description="DUF4015" evidence="1">
    <location>
        <begin position="85"/>
        <end position="391"/>
    </location>
</feature>
<dbReference type="EMBL" id="BDGJ01000035">
    <property type="protein sequence ID" value="GAW91862.1"/>
    <property type="molecule type" value="Genomic_DNA"/>
</dbReference>
<evidence type="ECO:0000313" key="2">
    <source>
        <dbReference type="EMBL" id="GAW91862.1"/>
    </source>
</evidence>
<sequence>MAPKLLVGVGVIIGFFLFVTLGAAKGLADLPGGDVPAVSTGVYEEEKAETENGGVYQELIQRETVTAPDFKQEEEDNKVKVKVKGIYVSGYSAGTPERFQKLLDLVETTELNAMVIDVKDATGYLTYNSDLEPVRRVGSSSKKVKDIAALAQTLREKGIYPIARLVVFKDPVLARARPDLAVKSRNGGIWKDYKGMAWVDPYSREVWDYNLSVAAEVAQMGFREIQFDYVRFPSDGPTENMVFSHNNGLAREEVIREFLAYAREKLAPYGVFLSADVFGLTCSAKDDLGIGQKLELVAAEVDYVSPMVYPSHYALGSYGLVDPDRSPYRTVYKSLSDAVYRLGDNSKMIRPWLQDFSLRHKYGPKEVREQIRATYDAGLEEWILWNPANRYTEEALGEETMTGS</sequence>
<dbReference type="InterPro" id="IPR013785">
    <property type="entry name" value="Aldolase_TIM"/>
</dbReference>
<evidence type="ECO:0000259" key="1">
    <source>
        <dbReference type="Pfam" id="PF13200"/>
    </source>
</evidence>
<proteinExistence type="predicted"/>
<dbReference type="SUPFAM" id="SSF51445">
    <property type="entry name" value="(Trans)glycosidases"/>
    <property type="match status" value="1"/>
</dbReference>
<organism evidence="2 3">
    <name type="scientific">Calderihabitans maritimus</name>
    <dbReference type="NCBI Taxonomy" id="1246530"/>
    <lineage>
        <taxon>Bacteria</taxon>
        <taxon>Bacillati</taxon>
        <taxon>Bacillota</taxon>
        <taxon>Clostridia</taxon>
        <taxon>Neomoorellales</taxon>
        <taxon>Calderihabitantaceae</taxon>
        <taxon>Calderihabitans</taxon>
    </lineage>
</organism>
<reference evidence="3" key="1">
    <citation type="journal article" date="2017" name="Appl. Environ. Microbiol.">
        <title>Genomic analysis of Calderihabitans maritimus KKC1, a thermophilic hydrogenogenic carboxydotrophic bacterium isolated from marine sediment.</title>
        <authorList>
            <person name="Omae K."/>
            <person name="Yoneda Y."/>
            <person name="Fukuyama Y."/>
            <person name="Yoshida T."/>
            <person name="Sako Y."/>
        </authorList>
    </citation>
    <scope>NUCLEOTIDE SEQUENCE [LARGE SCALE GENOMIC DNA]</scope>
    <source>
        <strain evidence="3">KKC1</strain>
    </source>
</reference>
<keyword evidence="3" id="KW-1185">Reference proteome</keyword>
<gene>
    <name evidence="2" type="ORF">KKC1_10230</name>
</gene>
<accession>A0A1Z5HQQ2</accession>
<protein>
    <recommendedName>
        <fullName evidence="1">DUF4015 domain-containing protein</fullName>
    </recommendedName>
</protein>
<dbReference type="AlphaFoldDB" id="A0A1Z5HQQ2"/>
<dbReference type="InterPro" id="IPR017853">
    <property type="entry name" value="GH"/>
</dbReference>
<dbReference type="RefSeq" id="WP_192868075.1">
    <property type="nucleotide sequence ID" value="NZ_BDGJ01000035.1"/>
</dbReference>
<dbReference type="Gene3D" id="3.20.20.70">
    <property type="entry name" value="Aldolase class I"/>
    <property type="match status" value="1"/>
</dbReference>
<evidence type="ECO:0000313" key="3">
    <source>
        <dbReference type="Proteomes" id="UP000197032"/>
    </source>
</evidence>
<dbReference type="Pfam" id="PF13200">
    <property type="entry name" value="DUF4015"/>
    <property type="match status" value="1"/>
</dbReference>